<dbReference type="InterPro" id="IPR011115">
    <property type="entry name" value="SecA_DEAD"/>
</dbReference>
<dbReference type="GO" id="GO:0005524">
    <property type="term" value="F:ATP binding"/>
    <property type="evidence" value="ECO:0007669"/>
    <property type="project" value="InterPro"/>
</dbReference>
<dbReference type="STRING" id="946362.F2TXV3"/>
<proteinExistence type="predicted"/>
<evidence type="ECO:0000313" key="5">
    <source>
        <dbReference type="EMBL" id="EGD76212.1"/>
    </source>
</evidence>
<dbReference type="Pfam" id="PF07517">
    <property type="entry name" value="SecA_DEAD"/>
    <property type="match status" value="1"/>
</dbReference>
<evidence type="ECO:0000313" key="6">
    <source>
        <dbReference type="Proteomes" id="UP000007799"/>
    </source>
</evidence>
<feature type="compositionally biased region" description="Pro residues" evidence="3">
    <location>
        <begin position="289"/>
        <end position="302"/>
    </location>
</feature>
<dbReference type="InterPro" id="IPR000185">
    <property type="entry name" value="SecA"/>
</dbReference>
<dbReference type="Gene3D" id="3.40.50.300">
    <property type="entry name" value="P-loop containing nucleotide triphosphate hydrolases"/>
    <property type="match status" value="2"/>
</dbReference>
<dbReference type="RefSeq" id="XP_004998387.1">
    <property type="nucleotide sequence ID" value="XM_004998330.1"/>
</dbReference>
<dbReference type="Proteomes" id="UP000007799">
    <property type="component" value="Unassembled WGS sequence"/>
</dbReference>
<name>F2TXV3_SALR5</name>
<dbReference type="OrthoDB" id="427231at2759"/>
<dbReference type="InterPro" id="IPR014018">
    <property type="entry name" value="SecA_motor_DEAD"/>
</dbReference>
<keyword evidence="1" id="KW-0813">Transport</keyword>
<dbReference type="InParanoid" id="F2TXV3"/>
<dbReference type="PROSITE" id="PS51196">
    <property type="entry name" value="SECA_MOTOR_DEAD"/>
    <property type="match status" value="1"/>
</dbReference>
<accession>F2TXV3</accession>
<dbReference type="GO" id="GO:0006886">
    <property type="term" value="P:intracellular protein transport"/>
    <property type="evidence" value="ECO:0007669"/>
    <property type="project" value="InterPro"/>
</dbReference>
<dbReference type="GO" id="GO:0017038">
    <property type="term" value="P:protein import"/>
    <property type="evidence" value="ECO:0007669"/>
    <property type="project" value="InterPro"/>
</dbReference>
<dbReference type="KEGG" id="sre:PTSG_00915"/>
<evidence type="ECO:0000256" key="1">
    <source>
        <dbReference type="ARBA" id="ARBA00022927"/>
    </source>
</evidence>
<sequence>MDDGSRTYRCDVVVYPRERRAEDAGRALASTLNNNGKSAFLYEVPPDQPISDNVMQKLSCCTLVVIMDTRADGNDTRPELRAIINDKPAFRIDVADAQHQRSDDAPDKTSGFVWTLFSNVQPTVPTRLVHKILAKLQTLDSVTGFGGDASSHDLNRSLPPPPLPPPPLPTDNKDSDNAGNRAASKPKPQPQPAQPPQPPPRPSRPHGTAPPLSPVKGNAATTKGTVPLPPDSNDDGDRFFYSAATNVMHQRTNMNHQAARPTPLYDMQWLADNHHHHDRDTPPEAATQPMPPPSHARTPPPKPPRRRNNPRAKTAAPPRPIAAFQCCLPPAMRKTSVERARDNKVVRAKKRLAQPSLRLLYLTPNAIVYMHPIKRGAKSFSIRPRDKLAFKLEERRLTIKNGDNDTLRLYAPTAHDSSTHLQQWVAALNAAQTWEGNDGMMLPSFIKGNHEFAQAMWRAIFGGFGRPEYRDVWLRWLCRDSEQTTTLNTIHRLFTHLVKVEHEPDTAAEQAAAYLNLLVHLNHSVHTRMIVNAIEPRSKLLESWQEHTIVTTGTNNTSAASSAINKCALFSMLVVYIHRQAEYALQRDPSWPFLLCMALDYDPAILRDKPVNPAERAAALLRQDALILLQDANKPEPLANGRDDDDIPDDEGDEHDSDYHTNGSGSNRDDTGEPSPFDADTLMAMKVEEERLSRAREDVCSVPLTCFEELAYFFDADHLRYFACKHWAQNNIDRYIAYLRGEDAAVLKRVFDGPQLKGKDKERLCLLLPCLDVTLPEEQAAIIRTFTECGGLHMGTFRLFVHACVDKGKTGLLAFCLRAYFSVRAESIQDAVGDLLSILAQPQGAGLPHAMAKVLFDAVVVLVGSNVVCVDSFERWAATCTDAQMAKLVRLIYMYAVTDLCRITRANRTWLDAAADREEFDALHARVNDDSMAVEFAYERTQTEFQLILIGFVRICLLLGCYAELQAWADKVGEPVFQLCFGEGLRMMTIEALDRRFKHVLPECKDMIMSGTILVKPHFFCQAACDAMTRDKAVGVDKLRDTYFDLLAVAEKLDGYATFAEDMRHLLSRLLPHKAKTILSNLNRLCDVVTRGGSADVGGAAAVGDGSSDSDDIGGHANGSVSSQGVGGNAALWDRRAAGLKLGELVQCSLFATDAIFIVQSFRSRNLLEGCIAHYVDNCHPSTWVELFRRLDVIAFFINYLVRESYEKAFVEFKRNNPKEDNAWANSLLGLVRLQFDAPIINLEDLRVEEEEAQARIIEGVLARSASASDAEMAFIIEFTGRWMRRMKDIVSIPMTPHNTQIITTLMFTTFYRLVERGATDELGVEGSRLRSLIAEVGTGEGKSVIIIMMALYFVCVHGRRVHIMENNVSLLDRDYNNYRAFFSQFKKRDGTSVTASTVISREADITYCLQIDVERAHLHEAPKGHNVFEGLVLIVDEVDDLVIENNPVNAFVKRDEDNSPHVHKCFQALKRSGLRASKPAGCPSHVWNRARGACREVQGWREGRDYALMDGSYCILNERGRPKADQTSLALEYLNFVSGYNDSPSFKTTNYVIATPHVFKQYAFILGLTGSVGGEAEREYLQSTYDAGVFSVPPFLNTCTDARKREPHQHLLKVVDGAQQQRAEVASVVEENIDSVPVLVISPTPDEAQAVARQLRAQLGGERVQLLLELVDGVSQKDRWQTTIDQATQPMQHIDTVGGGWRVTVTDYFGGRGHDYKVTDEGVDDAGGMLVIITHIPDSYREWVQWKGRTARQDRNGQLALILNSAEAFMRQHREVVEQFKDGALSGAEFVERLLHERNMEKKEVLDKYAETQRNGMAVNEMCDRFYRRYGAGTVWPENDLHRKLRDFLEKHGRKPPISQTRAMATELGIADNFPY</sequence>
<dbReference type="PANTHER" id="PTHR30612:SF0">
    <property type="entry name" value="CHLOROPLAST PROTEIN-TRANSPORTING ATPASE"/>
    <property type="match status" value="1"/>
</dbReference>
<dbReference type="EMBL" id="GL832956">
    <property type="protein sequence ID" value="EGD76212.1"/>
    <property type="molecule type" value="Genomic_DNA"/>
</dbReference>
<dbReference type="GO" id="GO:0006605">
    <property type="term" value="P:protein targeting"/>
    <property type="evidence" value="ECO:0007669"/>
    <property type="project" value="InterPro"/>
</dbReference>
<evidence type="ECO:0000259" key="4">
    <source>
        <dbReference type="PROSITE" id="PS51196"/>
    </source>
</evidence>
<dbReference type="GO" id="GO:0016020">
    <property type="term" value="C:membrane"/>
    <property type="evidence" value="ECO:0007669"/>
    <property type="project" value="InterPro"/>
</dbReference>
<keyword evidence="2" id="KW-0811">Translocation</keyword>
<feature type="region of interest" description="Disordered" evidence="3">
    <location>
        <begin position="147"/>
        <end position="239"/>
    </location>
</feature>
<dbReference type="SUPFAM" id="SSF52540">
    <property type="entry name" value="P-loop containing nucleoside triphosphate hydrolases"/>
    <property type="match status" value="2"/>
</dbReference>
<feature type="region of interest" description="Disordered" evidence="3">
    <location>
        <begin position="274"/>
        <end position="320"/>
    </location>
</feature>
<keyword evidence="6" id="KW-1185">Reference proteome</keyword>
<gene>
    <name evidence="5" type="ORF">PTSG_00915</name>
</gene>
<feature type="compositionally biased region" description="Pro residues" evidence="3">
    <location>
        <begin position="158"/>
        <end position="169"/>
    </location>
</feature>
<evidence type="ECO:0000256" key="2">
    <source>
        <dbReference type="ARBA" id="ARBA00023010"/>
    </source>
</evidence>
<organism evidence="6">
    <name type="scientific">Salpingoeca rosetta (strain ATCC 50818 / BSB-021)</name>
    <dbReference type="NCBI Taxonomy" id="946362"/>
    <lineage>
        <taxon>Eukaryota</taxon>
        <taxon>Choanoflagellata</taxon>
        <taxon>Craspedida</taxon>
        <taxon>Salpingoecidae</taxon>
        <taxon>Salpingoeca</taxon>
    </lineage>
</organism>
<feature type="region of interest" description="Disordered" evidence="3">
    <location>
        <begin position="632"/>
        <end position="678"/>
    </location>
</feature>
<protein>
    <recommendedName>
        <fullName evidence="4">SecA family profile domain-containing protein</fullName>
    </recommendedName>
</protein>
<feature type="domain" description="SecA family profile" evidence="4">
    <location>
        <begin position="1206"/>
        <end position="1808"/>
    </location>
</feature>
<evidence type="ECO:0000256" key="3">
    <source>
        <dbReference type="SAM" id="MobiDB-lite"/>
    </source>
</evidence>
<reference evidence="5" key="1">
    <citation type="submission" date="2009-08" db="EMBL/GenBank/DDBJ databases">
        <title>Annotation of Salpingoeca rosetta.</title>
        <authorList>
            <consortium name="The Broad Institute Genome Sequencing Platform"/>
            <person name="Russ C."/>
            <person name="Cuomo C."/>
            <person name="Burger G."/>
            <person name="Gray M.W."/>
            <person name="Holland P.W.H."/>
            <person name="King N."/>
            <person name="Lang F.B.F."/>
            <person name="Roger A.J."/>
            <person name="Ruiz-Trillo I."/>
            <person name="Young S.K."/>
            <person name="Zeng Q."/>
            <person name="Gargeya S."/>
            <person name="Alvarado L."/>
            <person name="Berlin A."/>
            <person name="Chapman S.B."/>
            <person name="Chen Z."/>
            <person name="Freedman E."/>
            <person name="Gellesch M."/>
            <person name="Goldberg J."/>
            <person name="Griggs A."/>
            <person name="Gujja S."/>
            <person name="Heilman E."/>
            <person name="Heiman D."/>
            <person name="Howarth C."/>
            <person name="Mehta T."/>
            <person name="Neiman D."/>
            <person name="Pearson M."/>
            <person name="Roberts A."/>
            <person name="Saif S."/>
            <person name="Shea T."/>
            <person name="Shenoy N."/>
            <person name="Sisk P."/>
            <person name="Stolte C."/>
            <person name="Sykes S."/>
            <person name="White J."/>
            <person name="Yandava C."/>
            <person name="Haas B."/>
            <person name="Nusbaum C."/>
            <person name="Birren B."/>
        </authorList>
    </citation>
    <scope>NUCLEOTIDE SEQUENCE [LARGE SCALE GENOMIC DNA]</scope>
    <source>
        <strain evidence="5">ATCC 50818</strain>
    </source>
</reference>
<feature type="compositionally biased region" description="Pro residues" evidence="3">
    <location>
        <begin position="187"/>
        <end position="202"/>
    </location>
</feature>
<dbReference type="InterPro" id="IPR027417">
    <property type="entry name" value="P-loop_NTPase"/>
</dbReference>
<dbReference type="GeneID" id="16078981"/>
<keyword evidence="1" id="KW-0653">Protein transport</keyword>
<feature type="compositionally biased region" description="Acidic residues" evidence="3">
    <location>
        <begin position="643"/>
        <end position="656"/>
    </location>
</feature>
<dbReference type="PANTHER" id="PTHR30612">
    <property type="entry name" value="SECA INNER MEMBRANE COMPONENT OF SEC PROTEIN SECRETION SYSTEM"/>
    <property type="match status" value="1"/>
</dbReference>